<proteinExistence type="predicted"/>
<evidence type="ECO:0000313" key="3">
    <source>
        <dbReference type="Proteomes" id="UP000275267"/>
    </source>
</evidence>
<dbReference type="AlphaFoldDB" id="A0A3L6S706"/>
<dbReference type="SUPFAM" id="SSF103473">
    <property type="entry name" value="MFS general substrate transporter"/>
    <property type="match status" value="1"/>
</dbReference>
<dbReference type="EMBL" id="PQIB02000005">
    <property type="protein sequence ID" value="RLN16755.1"/>
    <property type="molecule type" value="Genomic_DNA"/>
</dbReference>
<feature type="transmembrane region" description="Helical" evidence="1">
    <location>
        <begin position="64"/>
        <end position="87"/>
    </location>
</feature>
<evidence type="ECO:0000313" key="2">
    <source>
        <dbReference type="EMBL" id="RLN16755.1"/>
    </source>
</evidence>
<gene>
    <name evidence="2" type="ORF">C2845_PM02G04520</name>
</gene>
<dbReference type="Gene3D" id="1.20.1250.20">
    <property type="entry name" value="MFS general substrate transporter like domains"/>
    <property type="match status" value="1"/>
</dbReference>
<dbReference type="OrthoDB" id="205993at2759"/>
<feature type="transmembrane region" description="Helical" evidence="1">
    <location>
        <begin position="107"/>
        <end position="127"/>
    </location>
</feature>
<keyword evidence="1" id="KW-1133">Transmembrane helix</keyword>
<keyword evidence="1" id="KW-0812">Transmembrane</keyword>
<dbReference type="Proteomes" id="UP000275267">
    <property type="component" value="Unassembled WGS sequence"/>
</dbReference>
<protein>
    <submittedName>
        <fullName evidence="2">Protein NRT1/ PTR FAMILY 2.13-like</fullName>
    </submittedName>
</protein>
<dbReference type="InterPro" id="IPR036259">
    <property type="entry name" value="MFS_trans_sf"/>
</dbReference>
<sequence>MATMWLHCYRALKEQSRLVSCRQRASALLDIGCVRAAMSYLKSSVAYGRGISATSRSGDEHPGLIACSCGFFAAASMASSSFVTPLASYLISRYNMKGNAATNVSNVYSGLLSFAPVVGAFVADSLWGRFRTMLFGSVLGVIIRFPATTPATPHVHANNRQQANRSL</sequence>
<keyword evidence="3" id="KW-1185">Reference proteome</keyword>
<organism evidence="2 3">
    <name type="scientific">Panicum miliaceum</name>
    <name type="common">Proso millet</name>
    <name type="synonym">Broomcorn millet</name>
    <dbReference type="NCBI Taxonomy" id="4540"/>
    <lineage>
        <taxon>Eukaryota</taxon>
        <taxon>Viridiplantae</taxon>
        <taxon>Streptophyta</taxon>
        <taxon>Embryophyta</taxon>
        <taxon>Tracheophyta</taxon>
        <taxon>Spermatophyta</taxon>
        <taxon>Magnoliopsida</taxon>
        <taxon>Liliopsida</taxon>
        <taxon>Poales</taxon>
        <taxon>Poaceae</taxon>
        <taxon>PACMAD clade</taxon>
        <taxon>Panicoideae</taxon>
        <taxon>Panicodae</taxon>
        <taxon>Paniceae</taxon>
        <taxon>Panicinae</taxon>
        <taxon>Panicum</taxon>
        <taxon>Panicum sect. Panicum</taxon>
    </lineage>
</organism>
<name>A0A3L6S706_PANMI</name>
<evidence type="ECO:0000256" key="1">
    <source>
        <dbReference type="SAM" id="Phobius"/>
    </source>
</evidence>
<keyword evidence="1" id="KW-0472">Membrane</keyword>
<comment type="caution">
    <text evidence="2">The sequence shown here is derived from an EMBL/GenBank/DDBJ whole genome shotgun (WGS) entry which is preliminary data.</text>
</comment>
<accession>A0A3L6S706</accession>
<reference evidence="3" key="1">
    <citation type="journal article" date="2019" name="Nat. Commun.">
        <title>The genome of broomcorn millet.</title>
        <authorList>
            <person name="Zou C."/>
            <person name="Miki D."/>
            <person name="Li D."/>
            <person name="Tang Q."/>
            <person name="Xiao L."/>
            <person name="Rajput S."/>
            <person name="Deng P."/>
            <person name="Jia W."/>
            <person name="Huang R."/>
            <person name="Zhang M."/>
            <person name="Sun Y."/>
            <person name="Hu J."/>
            <person name="Fu X."/>
            <person name="Schnable P.S."/>
            <person name="Li F."/>
            <person name="Zhang H."/>
            <person name="Feng B."/>
            <person name="Zhu X."/>
            <person name="Liu R."/>
            <person name="Schnable J.C."/>
            <person name="Zhu J.-K."/>
            <person name="Zhang H."/>
        </authorList>
    </citation>
    <scope>NUCLEOTIDE SEQUENCE [LARGE SCALE GENOMIC DNA]</scope>
</reference>